<dbReference type="Gene3D" id="1.20.1600.10">
    <property type="entry name" value="Outer membrane efflux proteins (OEP)"/>
    <property type="match status" value="1"/>
</dbReference>
<sequence>MHFQHFTSIIRRGPLHCLALASVVMFSSSAAHAQDAGMTLDAALQIATSRSSSIQASEAAVRGSADVVVKAGQLPNPMLKLSVEDLPINGSKAFTIGQDDFTMRGIGIEQEWVSADKRRLRTALADRAVERDKSTYLQKVAEVRQQAAMAWLNAIYAKKAVTLSQALVDHLSQELTARQASYRGAKGTAVDVAQANLTLGNARDELINAQQDEKTALITLSRWTAAGNVLEVAGDPPELESQVSSLSVEQLDQVQPDLIAARSAISLADADTDVTRSNRDPNWTWGLTYFKRGGNFSDYVSFGVSIPLPINRRNVEDRDVEQKSEMGTQARLTYEDTERQVVTDIQSLTAKLASGRERLANVKQTVLPAAAQKVALANAAYRSGAGTLSDALDARHTQLEANLQVLNLERQVSLVWAQLEYQVLPPDLTASQASQ</sequence>
<name>A0AAU8SVJ1_9BURK</name>
<organism evidence="3 4">
    <name type="scientific">Paraburkholderia fungorum</name>
    <dbReference type="NCBI Taxonomy" id="134537"/>
    <lineage>
        <taxon>Bacteria</taxon>
        <taxon>Pseudomonadati</taxon>
        <taxon>Pseudomonadota</taxon>
        <taxon>Betaproteobacteria</taxon>
        <taxon>Burkholderiales</taxon>
        <taxon>Burkholderiaceae</taxon>
        <taxon>Paraburkholderia</taxon>
    </lineage>
</organism>
<dbReference type="GeneID" id="66513881"/>
<protein>
    <submittedName>
        <fullName evidence="3">Outer membrane efflux family protein</fullName>
    </submittedName>
</protein>
<dbReference type="Proteomes" id="UP000032614">
    <property type="component" value="Chromosome 3"/>
</dbReference>
<keyword evidence="2" id="KW-0732">Signal</keyword>
<dbReference type="EMBL" id="CP010025">
    <property type="protein sequence ID" value="AJZ57004.1"/>
    <property type="molecule type" value="Genomic_DNA"/>
</dbReference>
<reference evidence="3 4" key="1">
    <citation type="journal article" date="2015" name="Genome Announc.">
        <title>Complete genome sequences for 59 burkholderia isolates, both pathogenic and near neighbor.</title>
        <authorList>
            <person name="Johnson S.L."/>
            <person name="Bishop-Lilly K.A."/>
            <person name="Ladner J.T."/>
            <person name="Daligault H.E."/>
            <person name="Davenport K.W."/>
            <person name="Jaissle J."/>
            <person name="Frey K.G."/>
            <person name="Koroleva G.I."/>
            <person name="Bruce D.C."/>
            <person name="Coyne S.R."/>
            <person name="Broomall S.M."/>
            <person name="Li P.E."/>
            <person name="Teshima H."/>
            <person name="Gibbons H.S."/>
            <person name="Palacios G.F."/>
            <person name="Rosenzweig C.N."/>
            <person name="Redden C.L."/>
            <person name="Xu Y."/>
            <person name="Minogue T.D."/>
            <person name="Chain P.S."/>
        </authorList>
    </citation>
    <scope>NUCLEOTIDE SEQUENCE [LARGE SCALE GENOMIC DNA]</scope>
    <source>
        <strain evidence="3 4">ATCC BAA-463</strain>
    </source>
</reference>
<dbReference type="RefSeq" id="WP_046565126.1">
    <property type="nucleotide sequence ID" value="NZ_CAKZHR010000064.1"/>
</dbReference>
<comment type="similarity">
    <text evidence="1">Belongs to the outer membrane factor (OMF) (TC 1.B.17) family.</text>
</comment>
<feature type="signal peptide" evidence="2">
    <location>
        <begin position="1"/>
        <end position="33"/>
    </location>
</feature>
<evidence type="ECO:0000313" key="4">
    <source>
        <dbReference type="Proteomes" id="UP000032614"/>
    </source>
</evidence>
<evidence type="ECO:0000256" key="2">
    <source>
        <dbReference type="SAM" id="SignalP"/>
    </source>
</evidence>
<dbReference type="SUPFAM" id="SSF56954">
    <property type="entry name" value="Outer membrane efflux proteins (OEP)"/>
    <property type="match status" value="1"/>
</dbReference>
<evidence type="ECO:0000313" key="3">
    <source>
        <dbReference type="EMBL" id="AJZ57004.1"/>
    </source>
</evidence>
<dbReference type="PANTHER" id="PTHR30203:SF24">
    <property type="entry name" value="BLR4935 PROTEIN"/>
    <property type="match status" value="1"/>
</dbReference>
<dbReference type="InterPro" id="IPR003423">
    <property type="entry name" value="OMP_efflux"/>
</dbReference>
<dbReference type="InterPro" id="IPR010131">
    <property type="entry name" value="MdtP/NodT-like"/>
</dbReference>
<dbReference type="GO" id="GO:0015562">
    <property type="term" value="F:efflux transmembrane transporter activity"/>
    <property type="evidence" value="ECO:0007669"/>
    <property type="project" value="InterPro"/>
</dbReference>
<feature type="chain" id="PRO_5043997991" evidence="2">
    <location>
        <begin position="34"/>
        <end position="435"/>
    </location>
</feature>
<dbReference type="Pfam" id="PF02321">
    <property type="entry name" value="OEP"/>
    <property type="match status" value="2"/>
</dbReference>
<evidence type="ECO:0000256" key="1">
    <source>
        <dbReference type="ARBA" id="ARBA00007613"/>
    </source>
</evidence>
<proteinExistence type="inferred from homology"/>
<dbReference type="KEGG" id="bfn:OI25_7594"/>
<gene>
    <name evidence="3" type="ORF">OI25_7594</name>
</gene>
<accession>A0AAU8SVJ1</accession>
<dbReference type="PANTHER" id="PTHR30203">
    <property type="entry name" value="OUTER MEMBRANE CATION EFFLUX PROTEIN"/>
    <property type="match status" value="1"/>
</dbReference>
<dbReference type="AlphaFoldDB" id="A0AAU8SVJ1"/>